<protein>
    <submittedName>
        <fullName evidence="2">Teichuronic acid biosynthesis glycosyltransferase TuaG</fullName>
    </submittedName>
</protein>
<evidence type="ECO:0000259" key="1">
    <source>
        <dbReference type="Pfam" id="PF00535"/>
    </source>
</evidence>
<evidence type="ECO:0000313" key="3">
    <source>
        <dbReference type="Proteomes" id="UP000316778"/>
    </source>
</evidence>
<dbReference type="EMBL" id="VLLG01000003">
    <property type="protein sequence ID" value="TWI88223.1"/>
    <property type="molecule type" value="Genomic_DNA"/>
</dbReference>
<proteinExistence type="predicted"/>
<dbReference type="GO" id="GO:0016758">
    <property type="term" value="F:hexosyltransferase activity"/>
    <property type="evidence" value="ECO:0007669"/>
    <property type="project" value="UniProtKB-ARBA"/>
</dbReference>
<reference evidence="2 3" key="1">
    <citation type="journal article" date="2013" name="Stand. Genomic Sci.">
        <title>Genomic Encyclopedia of Type Strains, Phase I: The one thousand microbial genomes (KMG-I) project.</title>
        <authorList>
            <person name="Kyrpides N.C."/>
            <person name="Woyke T."/>
            <person name="Eisen J.A."/>
            <person name="Garrity G."/>
            <person name="Lilburn T.G."/>
            <person name="Beck B.J."/>
            <person name="Whitman W.B."/>
            <person name="Hugenholtz P."/>
            <person name="Klenk H.P."/>
        </authorList>
    </citation>
    <scope>NUCLEOTIDE SEQUENCE [LARGE SCALE GENOMIC DNA]</scope>
    <source>
        <strain evidence="2 3">DSM 13484</strain>
    </source>
</reference>
<dbReference type="Gene3D" id="3.90.550.10">
    <property type="entry name" value="Spore Coat Polysaccharide Biosynthesis Protein SpsA, Chain A"/>
    <property type="match status" value="1"/>
</dbReference>
<dbReference type="InterPro" id="IPR029044">
    <property type="entry name" value="Nucleotide-diphossugar_trans"/>
</dbReference>
<evidence type="ECO:0000313" key="2">
    <source>
        <dbReference type="EMBL" id="TWI88223.1"/>
    </source>
</evidence>
<dbReference type="PANTHER" id="PTHR22916">
    <property type="entry name" value="GLYCOSYLTRANSFERASE"/>
    <property type="match status" value="1"/>
</dbReference>
<organism evidence="2 3">
    <name type="scientific">Chitinophaga japonensis</name>
    <name type="common">Flexibacter japonensis</name>
    <dbReference type="NCBI Taxonomy" id="104662"/>
    <lineage>
        <taxon>Bacteria</taxon>
        <taxon>Pseudomonadati</taxon>
        <taxon>Bacteroidota</taxon>
        <taxon>Chitinophagia</taxon>
        <taxon>Chitinophagales</taxon>
        <taxon>Chitinophagaceae</taxon>
        <taxon>Chitinophaga</taxon>
    </lineage>
</organism>
<accession>A0A562T4C5</accession>
<comment type="caution">
    <text evidence="2">The sequence shown here is derived from an EMBL/GenBank/DDBJ whole genome shotgun (WGS) entry which is preliminary data.</text>
</comment>
<sequence length="253" mass="28918">MSAPLVSIITPAYNVEKYIDATITSVIKQTYENWELIVVDDHSGDDTFSIVSSYAQQDKRIRIVKTPENGGAAAARNFGIELARGAYIAFLDSDDLWMPDKLEIQIRQMRAKNALFSFTGYQVINECSKYIKTIHVPKKFGYRKLLQGSYIGCLTVIYSAEKLGKMFFPVYDGPEDYILWLRISKMIRAQQIIGINMPLAMYRKRNGSISSDKIKAAVFQWQVYRKVEQLNIMDSLAYFLSYAVKGVIKHYLA</sequence>
<dbReference type="AlphaFoldDB" id="A0A562T4C5"/>
<keyword evidence="3" id="KW-1185">Reference proteome</keyword>
<dbReference type="SUPFAM" id="SSF53448">
    <property type="entry name" value="Nucleotide-diphospho-sugar transferases"/>
    <property type="match status" value="1"/>
</dbReference>
<name>A0A562T4C5_CHIJA</name>
<dbReference type="PANTHER" id="PTHR22916:SF3">
    <property type="entry name" value="UDP-GLCNAC:BETAGAL BETA-1,3-N-ACETYLGLUCOSAMINYLTRANSFERASE-LIKE PROTEIN 1"/>
    <property type="match status" value="1"/>
</dbReference>
<feature type="domain" description="Glycosyltransferase 2-like" evidence="1">
    <location>
        <begin position="7"/>
        <end position="135"/>
    </location>
</feature>
<keyword evidence="2" id="KW-0808">Transferase</keyword>
<dbReference type="InterPro" id="IPR001173">
    <property type="entry name" value="Glyco_trans_2-like"/>
</dbReference>
<dbReference type="Pfam" id="PF00535">
    <property type="entry name" value="Glycos_transf_2"/>
    <property type="match status" value="1"/>
</dbReference>
<gene>
    <name evidence="2" type="ORF">LX66_2306</name>
</gene>
<dbReference type="Proteomes" id="UP000316778">
    <property type="component" value="Unassembled WGS sequence"/>
</dbReference>